<feature type="compositionally biased region" description="Acidic residues" evidence="12">
    <location>
        <begin position="119"/>
        <end position="135"/>
    </location>
</feature>
<feature type="active site" description="Nucleophile" evidence="11">
    <location>
        <position position="430"/>
    </location>
</feature>
<dbReference type="AlphaFoldDB" id="A0AAW0X8P4"/>
<keyword evidence="5 11" id="KW-0949">S-adenosyl-L-methionine</keyword>
<evidence type="ECO:0000256" key="10">
    <source>
        <dbReference type="ARBA" id="ARBA00049302"/>
    </source>
</evidence>
<feature type="domain" description="SAM-dependent MTase RsmB/NOP-type" evidence="13">
    <location>
        <begin position="276"/>
        <end position="505"/>
    </location>
</feature>
<evidence type="ECO:0000256" key="3">
    <source>
        <dbReference type="ARBA" id="ARBA00022603"/>
    </source>
</evidence>
<dbReference type="Pfam" id="PF01189">
    <property type="entry name" value="Methyltr_RsmB-F"/>
    <property type="match status" value="1"/>
</dbReference>
<dbReference type="GO" id="GO:0005762">
    <property type="term" value="C:mitochondrial large ribosomal subunit"/>
    <property type="evidence" value="ECO:0007669"/>
    <property type="project" value="TreeGrafter"/>
</dbReference>
<evidence type="ECO:0000256" key="5">
    <source>
        <dbReference type="ARBA" id="ARBA00022691"/>
    </source>
</evidence>
<evidence type="ECO:0000256" key="2">
    <source>
        <dbReference type="ARBA" id="ARBA00022552"/>
    </source>
</evidence>
<keyword evidence="6 11" id="KW-0694">RNA-binding</keyword>
<dbReference type="Proteomes" id="UP001445076">
    <property type="component" value="Unassembled WGS sequence"/>
</dbReference>
<comment type="similarity">
    <text evidence="11">Belongs to the class I-like SAM-binding methyltransferase superfamily. RsmB/NOP family.</text>
</comment>
<comment type="catalytic activity">
    <reaction evidence="10">
        <text>a cytidine in rRNA + S-adenosyl-L-methionine = a 5-methylcytidine in rRNA + S-adenosyl-L-homocysteine + H(+)</text>
        <dbReference type="Rhea" id="RHEA:61484"/>
        <dbReference type="Rhea" id="RHEA-COMP:15836"/>
        <dbReference type="Rhea" id="RHEA-COMP:15837"/>
        <dbReference type="ChEBI" id="CHEBI:15378"/>
        <dbReference type="ChEBI" id="CHEBI:57856"/>
        <dbReference type="ChEBI" id="CHEBI:59789"/>
        <dbReference type="ChEBI" id="CHEBI:74483"/>
        <dbReference type="ChEBI" id="CHEBI:82748"/>
    </reaction>
</comment>
<protein>
    <recommendedName>
        <fullName evidence="9">NOL1/NOP2/Sun domain family member 4</fullName>
    </recommendedName>
</protein>
<evidence type="ECO:0000259" key="13">
    <source>
        <dbReference type="PROSITE" id="PS51686"/>
    </source>
</evidence>
<dbReference type="SUPFAM" id="SSF53335">
    <property type="entry name" value="S-adenosyl-L-methionine-dependent methyltransferases"/>
    <property type="match status" value="1"/>
</dbReference>
<evidence type="ECO:0000256" key="7">
    <source>
        <dbReference type="ARBA" id="ARBA00022946"/>
    </source>
</evidence>
<feature type="region of interest" description="Disordered" evidence="12">
    <location>
        <begin position="113"/>
        <end position="135"/>
    </location>
</feature>
<feature type="binding site" evidence="11">
    <location>
        <position position="325"/>
    </location>
    <ligand>
        <name>S-adenosyl-L-methionine</name>
        <dbReference type="ChEBI" id="CHEBI:59789"/>
    </ligand>
</feature>
<dbReference type="InterPro" id="IPR023267">
    <property type="entry name" value="RCMT"/>
</dbReference>
<keyword evidence="7" id="KW-0809">Transit peptide</keyword>
<evidence type="ECO:0000313" key="14">
    <source>
        <dbReference type="EMBL" id="KAK8736719.1"/>
    </source>
</evidence>
<gene>
    <name evidence="14" type="ORF">OTU49_004615</name>
</gene>
<dbReference type="GO" id="GO:0031167">
    <property type="term" value="P:rRNA methylation"/>
    <property type="evidence" value="ECO:0007669"/>
    <property type="project" value="TreeGrafter"/>
</dbReference>
<keyword evidence="2" id="KW-0698">rRNA processing</keyword>
<comment type="caution">
    <text evidence="14">The sequence shown here is derived from an EMBL/GenBank/DDBJ whole genome shotgun (WGS) entry which is preliminary data.</text>
</comment>
<evidence type="ECO:0000256" key="1">
    <source>
        <dbReference type="ARBA" id="ARBA00004173"/>
    </source>
</evidence>
<feature type="binding site" evidence="11">
    <location>
        <begin position="302"/>
        <end position="308"/>
    </location>
    <ligand>
        <name>S-adenosyl-L-methionine</name>
        <dbReference type="ChEBI" id="CHEBI:59789"/>
    </ligand>
</feature>
<dbReference type="PRINTS" id="PR02008">
    <property type="entry name" value="RCMTFAMILY"/>
</dbReference>
<dbReference type="InterPro" id="IPR029063">
    <property type="entry name" value="SAM-dependent_MTases_sf"/>
</dbReference>
<sequence length="506" mass="57365">KTSKMLAITKWRIEQRLLVLHMQRRFKRKESQRKKTNTIRAQEYFDVAYPPVYGPRWPSIRLALLSKQKYVAVINNFANHELTVENFQDLGAVDIRHKYSIIADRMKASKKQKAQQVSEECEESFSEDQRDTEDSELIRPSLVKLDDDELAARAKVEPISRYPEEYQLRALAKDPTLGAAEFDNTSRVILPSEVGTRGTSIMMDYVPATKLKGLENWIEETDIFVQQGDREIGFITEKQEEPINLPSMLKVYAFAKGDISDFPQPKMDHHLKVLDYYALDGASLLPVLALDIQAGEKVLDLCAAPGGKTLIALQTILPGIVVSNDASESRGNRIRETLRQYIPHGISSFERHSVITKSDGCNIREKEAYDKILVDVPCLTDRLSLKEDDNSIFKTTRTKERLSLPELQSNLLASALQAVRPGGTVVYSTCTLSPLQNDGVVYLALSKLWQETTIECTIVDMSYAVRPLSFLYRFGTNLGLRYGQIVLPSLLNNFGPMYVAKIRRLR</sequence>
<keyword evidence="3 11" id="KW-0489">Methyltransferase</keyword>
<evidence type="ECO:0000256" key="12">
    <source>
        <dbReference type="SAM" id="MobiDB-lite"/>
    </source>
</evidence>
<reference evidence="14 15" key="1">
    <citation type="journal article" date="2024" name="BMC Genomics">
        <title>Genome assembly of redclaw crayfish (Cherax quadricarinatus) provides insights into its immune adaptation and hypoxia tolerance.</title>
        <authorList>
            <person name="Liu Z."/>
            <person name="Zheng J."/>
            <person name="Li H."/>
            <person name="Fang K."/>
            <person name="Wang S."/>
            <person name="He J."/>
            <person name="Zhou D."/>
            <person name="Weng S."/>
            <person name="Chi M."/>
            <person name="Gu Z."/>
            <person name="He J."/>
            <person name="Li F."/>
            <person name="Wang M."/>
        </authorList>
    </citation>
    <scope>NUCLEOTIDE SEQUENCE [LARGE SCALE GENOMIC DNA]</scope>
    <source>
        <strain evidence="14">ZL_2023a</strain>
    </source>
</reference>
<evidence type="ECO:0000256" key="9">
    <source>
        <dbReference type="ARBA" id="ARBA00042050"/>
    </source>
</evidence>
<dbReference type="GO" id="GO:0003723">
    <property type="term" value="F:RNA binding"/>
    <property type="evidence" value="ECO:0007669"/>
    <property type="project" value="UniProtKB-UniRule"/>
</dbReference>
<evidence type="ECO:0000313" key="15">
    <source>
        <dbReference type="Proteomes" id="UP001445076"/>
    </source>
</evidence>
<evidence type="ECO:0000256" key="11">
    <source>
        <dbReference type="PROSITE-ProRule" id="PRU01023"/>
    </source>
</evidence>
<evidence type="ECO:0000256" key="8">
    <source>
        <dbReference type="ARBA" id="ARBA00023128"/>
    </source>
</evidence>
<dbReference type="FunFam" id="3.40.50.150:FF:000055">
    <property type="entry name" value="5-methylcytosine rRNA methyltransferase NSUN4"/>
    <property type="match status" value="1"/>
</dbReference>
<feature type="non-terminal residue" evidence="14">
    <location>
        <position position="1"/>
    </location>
</feature>
<accession>A0AAW0X8P4</accession>
<dbReference type="PANTHER" id="PTHR22808:SF3">
    <property type="entry name" value="5-METHYLCYTOSINE RRNA METHYLTRANSFERASE NSUN4"/>
    <property type="match status" value="1"/>
</dbReference>
<keyword evidence="4 11" id="KW-0808">Transferase</keyword>
<organism evidence="14 15">
    <name type="scientific">Cherax quadricarinatus</name>
    <name type="common">Australian red claw crayfish</name>
    <dbReference type="NCBI Taxonomy" id="27406"/>
    <lineage>
        <taxon>Eukaryota</taxon>
        <taxon>Metazoa</taxon>
        <taxon>Ecdysozoa</taxon>
        <taxon>Arthropoda</taxon>
        <taxon>Crustacea</taxon>
        <taxon>Multicrustacea</taxon>
        <taxon>Malacostraca</taxon>
        <taxon>Eumalacostraca</taxon>
        <taxon>Eucarida</taxon>
        <taxon>Decapoda</taxon>
        <taxon>Pleocyemata</taxon>
        <taxon>Astacidea</taxon>
        <taxon>Parastacoidea</taxon>
        <taxon>Parastacidae</taxon>
        <taxon>Cherax</taxon>
    </lineage>
</organism>
<comment type="subcellular location">
    <subcellularLocation>
        <location evidence="1">Mitochondrion</location>
    </subcellularLocation>
</comment>
<comment type="caution">
    <text evidence="11">Lacks conserved residue(s) required for the propagation of feature annotation.</text>
</comment>
<evidence type="ECO:0000256" key="6">
    <source>
        <dbReference type="ARBA" id="ARBA00022884"/>
    </source>
</evidence>
<feature type="binding site" evidence="11">
    <location>
        <position position="375"/>
    </location>
    <ligand>
        <name>S-adenosyl-L-methionine</name>
        <dbReference type="ChEBI" id="CHEBI:59789"/>
    </ligand>
</feature>
<dbReference type="PROSITE" id="PS51686">
    <property type="entry name" value="SAM_MT_RSMB_NOP"/>
    <property type="match status" value="1"/>
</dbReference>
<keyword evidence="15" id="KW-1185">Reference proteome</keyword>
<name>A0AAW0X8P4_CHEQU</name>
<keyword evidence="8" id="KW-0496">Mitochondrion</keyword>
<dbReference type="InterPro" id="IPR001678">
    <property type="entry name" value="MeTrfase_RsmB-F_NOP2_dom"/>
</dbReference>
<dbReference type="EMBL" id="JARKIK010000043">
    <property type="protein sequence ID" value="KAK8736719.1"/>
    <property type="molecule type" value="Genomic_DNA"/>
</dbReference>
<dbReference type="PANTHER" id="PTHR22808">
    <property type="entry name" value="NCL1 YEAST -RELATED NOL1/NOP2/FMU SUN DOMAIN-CONTAINING"/>
    <property type="match status" value="1"/>
</dbReference>
<dbReference type="GO" id="GO:0008173">
    <property type="term" value="F:RNA methyltransferase activity"/>
    <property type="evidence" value="ECO:0007669"/>
    <property type="project" value="InterPro"/>
</dbReference>
<dbReference type="InterPro" id="IPR049560">
    <property type="entry name" value="MeTrfase_RsmB-F_NOP2_cat"/>
</dbReference>
<evidence type="ECO:0000256" key="4">
    <source>
        <dbReference type="ARBA" id="ARBA00022679"/>
    </source>
</evidence>
<dbReference type="Gene3D" id="3.40.50.150">
    <property type="entry name" value="Vaccinia Virus protein VP39"/>
    <property type="match status" value="1"/>
</dbReference>
<dbReference type="CDD" id="cd02440">
    <property type="entry name" value="AdoMet_MTases"/>
    <property type="match status" value="1"/>
</dbReference>
<dbReference type="Gene3D" id="6.20.240.40">
    <property type="match status" value="2"/>
</dbReference>
<proteinExistence type="inferred from homology"/>